<dbReference type="EMBL" id="MK638719">
    <property type="protein sequence ID" value="QCF47485.1"/>
    <property type="molecule type" value="mRNA"/>
</dbReference>
<reference evidence="1" key="2">
    <citation type="submission" date="2019-03" db="EMBL/GenBank/DDBJ databases">
        <authorList>
            <person name="Pagowski V."/>
            <person name="Mordecai G."/>
            <person name="Miller K."/>
            <person name="Schulze A."/>
            <person name="Kaukinen K."/>
            <person name="Ming T."/>
            <person name="Teffer A."/>
            <person name="Tabata A."/>
            <person name="Suttle C."/>
        </authorList>
    </citation>
    <scope>NUCLEOTIDE SEQUENCE</scope>
    <source>
        <strain evidence="1">SEQ_89_2</strain>
    </source>
</reference>
<proteinExistence type="evidence at transcript level"/>
<organism evidence="1">
    <name type="scientific">Erythrocytic necrosis virus</name>
    <dbReference type="NCBI Taxonomy" id="1543320"/>
    <lineage>
        <taxon>Viruses</taxon>
        <taxon>Varidnaviria</taxon>
        <taxon>Bamfordvirae</taxon>
        <taxon>Nucleocytoviricota</taxon>
        <taxon>Megaviricetes</taxon>
        <taxon>Pimascovirales</taxon>
        <taxon>Pimascovirales incertae sedis</taxon>
        <taxon>Iridoviridae</taxon>
    </lineage>
</organism>
<evidence type="ECO:0000313" key="1">
    <source>
        <dbReference type="EMBL" id="QCF47485.1"/>
    </source>
</evidence>
<reference evidence="1" key="1">
    <citation type="journal article" date="2019" name="Viruses">
        <title>Distribution and Phylogeny of Erythrocytic Necrosis Virus (ENV) in Salmon Suggests Marine Origin.</title>
        <authorList>
            <person name="Pagowski V.A."/>
            <person name="Mordecai G.J."/>
            <person name="Miller K.M."/>
            <person name="Schulze A.D."/>
            <person name="Kaukinen K.H."/>
            <person name="Ming T.J."/>
            <person name="Li S."/>
            <person name="Teffer A.K."/>
            <person name="Tabata A."/>
            <person name="Suttle C.A."/>
        </authorList>
    </citation>
    <scope>NUCLEOTIDE SEQUENCE</scope>
    <source>
        <strain evidence="1">SEQ_89_2</strain>
    </source>
</reference>
<protein>
    <submittedName>
        <fullName evidence="1">Uncharacterized protein</fullName>
    </submittedName>
</protein>
<name>A0A4D6QJC5_9VIRU</name>
<sequence>MNMKRNYYKRKIPNEMMKRVHFNTYISVMEIPPYKDPIISALKNIRINLYYMTQTIYQPLKTKVLKFMHDNNDVFYRKHTFFTKEEEYIIYLCLNDMLKEKQRIKNKPHVADVEMTQV</sequence>
<accession>A0A4D6QJC5</accession>